<organism evidence="1 2">
    <name type="scientific">Schistosoma mattheei</name>
    <dbReference type="NCBI Taxonomy" id="31246"/>
    <lineage>
        <taxon>Eukaryota</taxon>
        <taxon>Metazoa</taxon>
        <taxon>Spiralia</taxon>
        <taxon>Lophotrochozoa</taxon>
        <taxon>Platyhelminthes</taxon>
        <taxon>Trematoda</taxon>
        <taxon>Digenea</taxon>
        <taxon>Strigeidida</taxon>
        <taxon>Schistosomatoidea</taxon>
        <taxon>Schistosomatidae</taxon>
        <taxon>Schistosoma</taxon>
    </lineage>
</organism>
<dbReference type="Proteomes" id="UP000269396">
    <property type="component" value="Unassembled WGS sequence"/>
</dbReference>
<dbReference type="STRING" id="31246.A0A183NV15"/>
<protein>
    <submittedName>
        <fullName evidence="1">Uncharacterized protein</fullName>
    </submittedName>
</protein>
<sequence length="74" mass="8880">MEFLSKKKGLSLDEKRQRMLDFFYEKLRNNIEKVMEDIQNTRNQISKTTKALDEALMKRKDTVNMHIDECLNTI</sequence>
<dbReference type="EMBL" id="UZAL01027300">
    <property type="protein sequence ID" value="VDP31247.1"/>
    <property type="molecule type" value="Genomic_DNA"/>
</dbReference>
<gene>
    <name evidence="1" type="ORF">SMTD_LOCUS5951</name>
</gene>
<accession>A0A183NV15</accession>
<name>A0A183NV15_9TREM</name>
<keyword evidence="2" id="KW-1185">Reference proteome</keyword>
<reference evidence="1 2" key="1">
    <citation type="submission" date="2018-11" db="EMBL/GenBank/DDBJ databases">
        <authorList>
            <consortium name="Pathogen Informatics"/>
        </authorList>
    </citation>
    <scope>NUCLEOTIDE SEQUENCE [LARGE SCALE GENOMIC DNA]</scope>
    <source>
        <strain>Denwood</strain>
        <strain evidence="2">Zambia</strain>
    </source>
</reference>
<dbReference type="AlphaFoldDB" id="A0A183NV15"/>
<proteinExistence type="predicted"/>
<evidence type="ECO:0000313" key="2">
    <source>
        <dbReference type="Proteomes" id="UP000269396"/>
    </source>
</evidence>
<evidence type="ECO:0000313" key="1">
    <source>
        <dbReference type="EMBL" id="VDP31247.1"/>
    </source>
</evidence>